<dbReference type="RefSeq" id="WP_131976919.1">
    <property type="nucleotide sequence ID" value="NZ_SLYB01000013.1"/>
</dbReference>
<dbReference type="PANTHER" id="PTHR43072">
    <property type="entry name" value="N-ACETYLTRANSFERASE"/>
    <property type="match status" value="1"/>
</dbReference>
<dbReference type="AlphaFoldDB" id="A0A4R2SZB0"/>
<evidence type="ECO:0000259" key="4">
    <source>
        <dbReference type="PROSITE" id="PS51431"/>
    </source>
</evidence>
<protein>
    <submittedName>
        <fullName evidence="5">Phosphinothricin acetyltransferase</fullName>
    </submittedName>
</protein>
<feature type="domain" description="N-acetyltransferase" evidence="3">
    <location>
        <begin position="1"/>
        <end position="155"/>
    </location>
</feature>
<dbReference type="GO" id="GO:0007623">
    <property type="term" value="P:circadian rhythm"/>
    <property type="evidence" value="ECO:0007669"/>
    <property type="project" value="InterPro"/>
</dbReference>
<dbReference type="InterPro" id="IPR016181">
    <property type="entry name" value="Acyl_CoA_acyltransferase"/>
</dbReference>
<organism evidence="5 6">
    <name type="scientific">Cricetibacter osteomyelitidis</name>
    <dbReference type="NCBI Taxonomy" id="1521931"/>
    <lineage>
        <taxon>Bacteria</taxon>
        <taxon>Pseudomonadati</taxon>
        <taxon>Pseudomonadota</taxon>
        <taxon>Gammaproteobacteria</taxon>
        <taxon>Pasteurellales</taxon>
        <taxon>Pasteurellaceae</taxon>
        <taxon>Cricetibacter</taxon>
    </lineage>
</organism>
<dbReference type="PROSITE" id="PS51431">
    <property type="entry name" value="KAIA_C"/>
    <property type="match status" value="1"/>
</dbReference>
<feature type="domain" description="KaiA C-terminal" evidence="4">
    <location>
        <begin position="1"/>
        <end position="24"/>
    </location>
</feature>
<dbReference type="GO" id="GO:0016747">
    <property type="term" value="F:acyltransferase activity, transferring groups other than amino-acyl groups"/>
    <property type="evidence" value="ECO:0007669"/>
    <property type="project" value="InterPro"/>
</dbReference>
<accession>A0A4R2SZB0</accession>
<dbReference type="InterPro" id="IPR020856">
    <property type="entry name" value="Circadian_clock_protein_KaiA_C"/>
</dbReference>
<reference evidence="5 6" key="1">
    <citation type="submission" date="2019-03" db="EMBL/GenBank/DDBJ databases">
        <title>Genomic Encyclopedia of Type Strains, Phase IV (KMG-IV): sequencing the most valuable type-strain genomes for metagenomic binning, comparative biology and taxonomic classification.</title>
        <authorList>
            <person name="Goeker M."/>
        </authorList>
    </citation>
    <scope>NUCLEOTIDE SEQUENCE [LARGE SCALE GENOMIC DNA]</scope>
    <source>
        <strain evidence="5 6">DSM 28404</strain>
    </source>
</reference>
<evidence type="ECO:0000256" key="2">
    <source>
        <dbReference type="ARBA" id="ARBA00023315"/>
    </source>
</evidence>
<keyword evidence="6" id="KW-1185">Reference proteome</keyword>
<keyword evidence="1 5" id="KW-0808">Transferase</keyword>
<evidence type="ECO:0000313" key="6">
    <source>
        <dbReference type="Proteomes" id="UP000295763"/>
    </source>
</evidence>
<evidence type="ECO:0000256" key="1">
    <source>
        <dbReference type="ARBA" id="ARBA00022679"/>
    </source>
</evidence>
<dbReference type="PANTHER" id="PTHR43072:SF23">
    <property type="entry name" value="UPF0039 PROTEIN C11D3.02C"/>
    <property type="match status" value="1"/>
</dbReference>
<dbReference type="Pfam" id="PF13302">
    <property type="entry name" value="Acetyltransf_3"/>
    <property type="match status" value="1"/>
</dbReference>
<dbReference type="Proteomes" id="UP000295763">
    <property type="component" value="Unassembled WGS sequence"/>
</dbReference>
<dbReference type="InterPro" id="IPR000182">
    <property type="entry name" value="GNAT_dom"/>
</dbReference>
<sequence length="166" mass="19523">MKIRTALSDDLARIVEIYNQAIPSRRITADLDPVTVEERQSWFAFHYNNPRYPLWVLETDERQIVGWCSFSPFYPRKAFDQTAEISIYLDNSAKSKGYGKSAVEFMKNQMLHCGINTLMAYVIEENHISRFMFEKLGFQQWGRYPSIANMGDSLQTFLMYGFQRFE</sequence>
<name>A0A4R2SZB0_9PAST</name>
<evidence type="ECO:0000313" key="5">
    <source>
        <dbReference type="EMBL" id="TCP94865.1"/>
    </source>
</evidence>
<dbReference type="Gene3D" id="3.40.630.30">
    <property type="match status" value="1"/>
</dbReference>
<dbReference type="PROSITE" id="PS51186">
    <property type="entry name" value="GNAT"/>
    <property type="match status" value="1"/>
</dbReference>
<dbReference type="SUPFAM" id="SSF55729">
    <property type="entry name" value="Acyl-CoA N-acyltransferases (Nat)"/>
    <property type="match status" value="1"/>
</dbReference>
<comment type="caution">
    <text evidence="5">The sequence shown here is derived from an EMBL/GenBank/DDBJ whole genome shotgun (WGS) entry which is preliminary data.</text>
</comment>
<evidence type="ECO:0000259" key="3">
    <source>
        <dbReference type="PROSITE" id="PS51186"/>
    </source>
</evidence>
<dbReference type="EMBL" id="SLYB01000013">
    <property type="protein sequence ID" value="TCP94865.1"/>
    <property type="molecule type" value="Genomic_DNA"/>
</dbReference>
<dbReference type="OrthoDB" id="5459937at2"/>
<gene>
    <name evidence="5" type="ORF">EDC44_11310</name>
</gene>
<keyword evidence="2" id="KW-0012">Acyltransferase</keyword>
<proteinExistence type="predicted"/>